<sequence length="92" mass="10539">MANLHKIVCRHKTIRHLEELHASCQREVLARGLLDNVSREKGEDDNTATVRKVLRENQDMVFIQQPQQREMGGLIMPPRGKTKLGLHLPPIP</sequence>
<organism evidence="2">
    <name type="scientific">Oryza sativa subsp. japonica</name>
    <name type="common">Rice</name>
    <dbReference type="NCBI Taxonomy" id="39947"/>
    <lineage>
        <taxon>Eukaryota</taxon>
        <taxon>Viridiplantae</taxon>
        <taxon>Streptophyta</taxon>
        <taxon>Embryophyta</taxon>
        <taxon>Tracheophyta</taxon>
        <taxon>Spermatophyta</taxon>
        <taxon>Magnoliopsida</taxon>
        <taxon>Liliopsida</taxon>
        <taxon>Poales</taxon>
        <taxon>Poaceae</taxon>
        <taxon>BOP clade</taxon>
        <taxon>Oryzoideae</taxon>
        <taxon>Oryzeae</taxon>
        <taxon>Oryzinae</taxon>
        <taxon>Oryza</taxon>
        <taxon>Oryza sativa</taxon>
    </lineage>
</organism>
<dbReference type="Proteomes" id="UP000007752">
    <property type="component" value="Chromosome 3"/>
</dbReference>
<evidence type="ECO:0000256" key="1">
    <source>
        <dbReference type="SAM" id="MobiDB-lite"/>
    </source>
</evidence>
<feature type="region of interest" description="Disordered" evidence="1">
    <location>
        <begin position="67"/>
        <end position="92"/>
    </location>
</feature>
<accession>A0A8J8YPB9</accession>
<dbReference type="AlphaFoldDB" id="A0A8J8YPB9"/>
<proteinExistence type="predicted"/>
<gene>
    <name evidence="2" type="ORF">OsJ_10632</name>
</gene>
<protein>
    <submittedName>
        <fullName evidence="2">Uncharacterized protein</fullName>
    </submittedName>
</protein>
<reference evidence="2" key="1">
    <citation type="journal article" date="2005" name="PLoS Biol.">
        <title>The genomes of Oryza sativa: a history of duplications.</title>
        <authorList>
            <person name="Yu J."/>
            <person name="Wang J."/>
            <person name="Lin W."/>
            <person name="Li S."/>
            <person name="Li H."/>
            <person name="Zhou J."/>
            <person name="Ni P."/>
            <person name="Dong W."/>
            <person name="Hu S."/>
            <person name="Zeng C."/>
            <person name="Zhang J."/>
            <person name="Zhang Y."/>
            <person name="Li R."/>
            <person name="Xu Z."/>
            <person name="Li S."/>
            <person name="Li X."/>
            <person name="Zheng H."/>
            <person name="Cong L."/>
            <person name="Lin L."/>
            <person name="Yin J."/>
            <person name="Geng J."/>
            <person name="Li G."/>
            <person name="Shi J."/>
            <person name="Liu J."/>
            <person name="Lv H."/>
            <person name="Li J."/>
            <person name="Wang J."/>
            <person name="Deng Y."/>
            <person name="Ran L."/>
            <person name="Shi X."/>
            <person name="Wang X."/>
            <person name="Wu Q."/>
            <person name="Li C."/>
            <person name="Ren X."/>
            <person name="Wang J."/>
            <person name="Wang X."/>
            <person name="Li D."/>
            <person name="Liu D."/>
            <person name="Zhang X."/>
            <person name="Ji Z."/>
            <person name="Zhao W."/>
            <person name="Sun Y."/>
            <person name="Zhang Z."/>
            <person name="Bao J."/>
            <person name="Han Y."/>
            <person name="Dong L."/>
            <person name="Ji J."/>
            <person name="Chen P."/>
            <person name="Wu S."/>
            <person name="Liu J."/>
            <person name="Xiao Y."/>
            <person name="Bu D."/>
            <person name="Tan J."/>
            <person name="Yang L."/>
            <person name="Ye C."/>
            <person name="Zhang J."/>
            <person name="Xu J."/>
            <person name="Zhou Y."/>
            <person name="Yu Y."/>
            <person name="Zhang B."/>
            <person name="Zhuang S."/>
            <person name="Wei H."/>
            <person name="Liu B."/>
            <person name="Lei M."/>
            <person name="Yu H."/>
            <person name="Li Y."/>
            <person name="Xu H."/>
            <person name="Wei S."/>
            <person name="He X."/>
            <person name="Fang L."/>
            <person name="Zhang Z."/>
            <person name="Zhang Y."/>
            <person name="Huang X."/>
            <person name="Su Z."/>
            <person name="Tong W."/>
            <person name="Li J."/>
            <person name="Tong Z."/>
            <person name="Li S."/>
            <person name="Ye J."/>
            <person name="Wang L."/>
            <person name="Fang L."/>
            <person name="Lei T."/>
            <person name="Chen C."/>
            <person name="Chen H."/>
            <person name="Xu Z."/>
            <person name="Li H."/>
            <person name="Huang H."/>
            <person name="Zhang F."/>
            <person name="Xu H."/>
            <person name="Li N."/>
            <person name="Zhao C."/>
            <person name="Li S."/>
            <person name="Dong L."/>
            <person name="Huang Y."/>
            <person name="Li L."/>
            <person name="Xi Y."/>
            <person name="Qi Q."/>
            <person name="Li W."/>
            <person name="Zhang B."/>
            <person name="Hu W."/>
            <person name="Zhang Y."/>
            <person name="Tian X."/>
            <person name="Jiao Y."/>
            <person name="Liang X."/>
            <person name="Jin J."/>
            <person name="Gao L."/>
            <person name="Zheng W."/>
            <person name="Hao B."/>
            <person name="Liu S."/>
            <person name="Wang W."/>
            <person name="Yuan L."/>
            <person name="Cao M."/>
            <person name="McDermott J."/>
            <person name="Samudrala R."/>
            <person name="Wang J."/>
            <person name="Wong G.K."/>
            <person name="Yang H."/>
        </authorList>
    </citation>
    <scope>NUCLEOTIDE SEQUENCE [LARGE SCALE GENOMIC DNA]</scope>
</reference>
<evidence type="ECO:0000313" key="2">
    <source>
        <dbReference type="EMBL" id="EAZ26724.1"/>
    </source>
</evidence>
<dbReference type="EMBL" id="CM000140">
    <property type="protein sequence ID" value="EAZ26724.1"/>
    <property type="molecule type" value="Genomic_DNA"/>
</dbReference>
<name>A0A8J8YPB9_ORYSJ</name>
<reference evidence="2" key="2">
    <citation type="submission" date="2008-12" db="EMBL/GenBank/DDBJ databases">
        <title>Improved gene annotation of the rice (Oryza sativa) genomes.</title>
        <authorList>
            <person name="Wang J."/>
            <person name="Li R."/>
            <person name="Fan W."/>
            <person name="Huang Q."/>
            <person name="Zhang J."/>
            <person name="Zhou Y."/>
            <person name="Hu Y."/>
            <person name="Zi S."/>
            <person name="Li J."/>
            <person name="Ni P."/>
            <person name="Zheng H."/>
            <person name="Zhang Y."/>
            <person name="Zhao M."/>
            <person name="Hao Q."/>
            <person name="McDermott J."/>
            <person name="Samudrala R."/>
            <person name="Kristiansen K."/>
            <person name="Wong G.K.-S."/>
        </authorList>
    </citation>
    <scope>NUCLEOTIDE SEQUENCE</scope>
</reference>